<dbReference type="PANTHER" id="PTHR30621:SF0">
    <property type="entry name" value="BIFUNCTIONAL GLUTAMINE SYNTHETASE ADENYLYLTRANSFERASE_ADENYLYL-REMOVING ENZYME"/>
    <property type="match status" value="1"/>
</dbReference>
<feature type="domain" description="Glutamate-ammonia ligase adenylyltransferase repeated" evidence="8">
    <location>
        <begin position="567"/>
        <end position="806"/>
    </location>
</feature>
<dbReference type="AlphaFoldDB" id="A0A1U7JF13"/>
<feature type="domain" description="Glutamate-ammonia ligase adenylyltransferase repeated" evidence="8">
    <location>
        <begin position="52"/>
        <end position="292"/>
    </location>
</feature>
<organism evidence="10 11">
    <name type="scientific">Pseudovibrio exalbescens</name>
    <dbReference type="NCBI Taxonomy" id="197461"/>
    <lineage>
        <taxon>Bacteria</taxon>
        <taxon>Pseudomonadati</taxon>
        <taxon>Pseudomonadota</taxon>
        <taxon>Alphaproteobacteria</taxon>
        <taxon>Hyphomicrobiales</taxon>
        <taxon>Stappiaceae</taxon>
        <taxon>Pseudovibrio</taxon>
    </lineage>
</organism>
<evidence type="ECO:0000256" key="5">
    <source>
        <dbReference type="ARBA" id="ARBA00022842"/>
    </source>
</evidence>
<dbReference type="NCBIfam" id="NF008292">
    <property type="entry name" value="PRK11072.1"/>
    <property type="match status" value="1"/>
</dbReference>
<feature type="domain" description="PII-uridylyltransferase/Glutamine-synthetase adenylyltransferase" evidence="9">
    <location>
        <begin position="835"/>
        <end position="922"/>
    </location>
</feature>
<dbReference type="GO" id="GO:0000287">
    <property type="term" value="F:magnesium ion binding"/>
    <property type="evidence" value="ECO:0007669"/>
    <property type="project" value="UniProtKB-UniRule"/>
</dbReference>
<protein>
    <recommendedName>
        <fullName evidence="7">Bifunctional glutamine synthetase adenylyltransferase/adenylyl-removing enzyme</fullName>
    </recommendedName>
    <alternativeName>
        <fullName evidence="7">ATP:glutamine synthetase adenylyltransferase</fullName>
    </alternativeName>
    <alternativeName>
        <fullName evidence="7">ATase</fullName>
    </alternativeName>
    <domain>
        <recommendedName>
            <fullName evidence="7">Glutamine synthetase adenylyl-L-tyrosine phosphorylase</fullName>
            <ecNumber evidence="7">2.7.7.89</ecNumber>
        </recommendedName>
        <alternativeName>
            <fullName evidence="7">Adenylyl removase</fullName>
            <shortName evidence="7">AR</shortName>
            <shortName evidence="7">AT-N</shortName>
        </alternativeName>
    </domain>
    <domain>
        <recommendedName>
            <fullName evidence="7">Glutamine synthetase adenylyl transferase</fullName>
            <ecNumber evidence="7">2.7.7.42</ecNumber>
        </recommendedName>
        <alternativeName>
            <fullName evidence="7">Adenylyl transferase</fullName>
            <shortName evidence="7">AT</shortName>
            <shortName evidence="7">AT-C</shortName>
        </alternativeName>
    </domain>
</protein>
<evidence type="ECO:0000313" key="10">
    <source>
        <dbReference type="EMBL" id="OKL43274.1"/>
    </source>
</evidence>
<dbReference type="InterPro" id="IPR023057">
    <property type="entry name" value="GlnE"/>
</dbReference>
<sequence>MAQRLDGGPVAPDERLAQAHWQDIEKAIEKAEMSEAFAEAFRTYPALKPFLTGVVTNSAFLKELALRDIARLLRIVLTAPEATITNLCLHDAYDAEISEAGLMQALRRAKQELALTTGLADLGGVWPLEMVTGALSDFADVSLNACVRLCYRDLQARGRFDPADPASPEKQAGFFILAMGKHGAGELNYSSDIDLIVLYEPEYSRLQNGAEPPVEFVRMTRRIVKMMSERTGDGYVFRTDLRLRPDPGATPLAISVPAALVYYESLGQNWERAALIKARPCAGDIAAGESFLSEIRPFIWRKYLDYAAISDVHSIKRQIHAHKGFGKITVAGHNVKLGRGGIREVEFFAQTQQLIAGGRNPDLRTRQTLVTLEELVSHGWIDTVTKDELTEAYIYLRKVEHCIQMVNDEQTHILPTDADALARVYHLMGYTSQETFTRDLLTRFRTVQHHYSGLFENEPELTDSLGNLVFTGDSDDPDTLATLERLGFKRPSEAIRIIREWHYGRYPAMRTAKSRERLTELHPVLLDALAKTDNADSALLSFDAFLSKLPAGVQLFGLLRSNPHLLNLLATVMGSAPRMAEIVSKRVHVLDAVLDPAFFGDVPTQEQIVSGLETTLGQARFYEEALDRARIFVQEQQFLLGLRLLTDSITPLQMGECLSYLAQAVLEQLLSRVWHELEEAHGKMPGAQVALLAMGKLGGQEITCSSDLDLILLYEVPEDTLESDGKRSLAPTQYFARLTQRLVSALTAPTAEGVLFEVDFRLRPSGNSGPLATRFSSFTEYQRKEAWTWEHMALTRARVIASTCATFTSQIEEGIRTIKAGDRDVAKLAAEVADMRARIQKEKPAKSPWDLKQIPGGLVDIEFIAQFLQLSHGAAHSSVLQQKTETALQACVKAGVLSEAHAEILVPQLRLYEALSQILKLTLSGKFDPQTAPRGLLDLLVMAGGQPTFDHLTRLLEEGQENVRNVFEEIVGPVRVSS</sequence>
<proteinExistence type="inferred from homology"/>
<comment type="catalytic activity">
    <reaction evidence="7">
        <text>[glutamine synthetase]-O(4)-(5'-adenylyl)-L-tyrosine + phosphate = [glutamine synthetase]-L-tyrosine + ADP</text>
        <dbReference type="Rhea" id="RHEA:43716"/>
        <dbReference type="Rhea" id="RHEA-COMP:10660"/>
        <dbReference type="Rhea" id="RHEA-COMP:10661"/>
        <dbReference type="ChEBI" id="CHEBI:43474"/>
        <dbReference type="ChEBI" id="CHEBI:46858"/>
        <dbReference type="ChEBI" id="CHEBI:83624"/>
        <dbReference type="ChEBI" id="CHEBI:456216"/>
        <dbReference type="EC" id="2.7.7.89"/>
    </reaction>
</comment>
<dbReference type="GO" id="GO:0005524">
    <property type="term" value="F:ATP binding"/>
    <property type="evidence" value="ECO:0007669"/>
    <property type="project" value="UniProtKB-UniRule"/>
</dbReference>
<evidence type="ECO:0000256" key="4">
    <source>
        <dbReference type="ARBA" id="ARBA00022840"/>
    </source>
</evidence>
<gene>
    <name evidence="7" type="primary">glnE</name>
    <name evidence="10" type="ORF">A3843_15855</name>
</gene>
<dbReference type="Pfam" id="PF03710">
    <property type="entry name" value="GlnE"/>
    <property type="match status" value="2"/>
</dbReference>
<dbReference type="EC" id="2.7.7.89" evidence="7"/>
<dbReference type="Gene3D" id="1.20.120.1510">
    <property type="match status" value="1"/>
</dbReference>
<evidence type="ECO:0000256" key="3">
    <source>
        <dbReference type="ARBA" id="ARBA00022741"/>
    </source>
</evidence>
<keyword evidence="11" id="KW-1185">Reference proteome</keyword>
<name>A0A1U7JF13_9HYPH</name>
<keyword evidence="6 7" id="KW-0511">Multifunctional enzyme</keyword>
<evidence type="ECO:0000313" key="11">
    <source>
        <dbReference type="Proteomes" id="UP000185783"/>
    </source>
</evidence>
<evidence type="ECO:0000256" key="2">
    <source>
        <dbReference type="ARBA" id="ARBA00022695"/>
    </source>
</evidence>
<dbReference type="EMBL" id="LVVZ01000022">
    <property type="protein sequence ID" value="OKL43274.1"/>
    <property type="molecule type" value="Genomic_DNA"/>
</dbReference>
<dbReference type="GO" id="GO:0005829">
    <property type="term" value="C:cytosol"/>
    <property type="evidence" value="ECO:0007669"/>
    <property type="project" value="TreeGrafter"/>
</dbReference>
<dbReference type="GO" id="GO:0000820">
    <property type="term" value="P:regulation of glutamine family amino acid metabolic process"/>
    <property type="evidence" value="ECO:0007669"/>
    <property type="project" value="UniProtKB-UniRule"/>
</dbReference>
<reference evidence="10 11" key="1">
    <citation type="submission" date="2016-03" db="EMBL/GenBank/DDBJ databases">
        <title>Genome sequence of Nesiotobacter sp. nov., a moderately halophilic alphaproteobacterium isolated from the Yellow Sea, China.</title>
        <authorList>
            <person name="Zhang G."/>
            <person name="Zhang R."/>
        </authorList>
    </citation>
    <scope>NUCLEOTIDE SEQUENCE [LARGE SCALE GENOMIC DNA]</scope>
    <source>
        <strain evidence="10 11">WB1-6</strain>
    </source>
</reference>
<evidence type="ECO:0000259" key="9">
    <source>
        <dbReference type="Pfam" id="PF08335"/>
    </source>
</evidence>
<keyword evidence="2 7" id="KW-0548">Nucleotidyltransferase</keyword>
<keyword evidence="4 7" id="KW-0067">ATP-binding</keyword>
<dbReference type="STRING" id="197461.A3843_15855"/>
<comment type="similarity">
    <text evidence="7">Belongs to the GlnE family.</text>
</comment>
<feature type="region of interest" description="Adenylyl removase" evidence="7">
    <location>
        <begin position="1"/>
        <end position="459"/>
    </location>
</feature>
<dbReference type="GO" id="GO:0008882">
    <property type="term" value="F:[glutamate-ammonia-ligase] adenylyltransferase activity"/>
    <property type="evidence" value="ECO:0007669"/>
    <property type="project" value="UniProtKB-UniRule"/>
</dbReference>
<feature type="region of interest" description="Adenylyl transferase" evidence="7">
    <location>
        <begin position="462"/>
        <end position="978"/>
    </location>
</feature>
<evidence type="ECO:0000256" key="7">
    <source>
        <dbReference type="HAMAP-Rule" id="MF_00802"/>
    </source>
</evidence>
<keyword evidence="5 7" id="KW-0460">Magnesium</keyword>
<evidence type="ECO:0000256" key="1">
    <source>
        <dbReference type="ARBA" id="ARBA00022679"/>
    </source>
</evidence>
<accession>A0A1U7JF13</accession>
<keyword evidence="1 7" id="KW-0808">Transferase</keyword>
<dbReference type="PANTHER" id="PTHR30621">
    <property type="entry name" value="GLUTAMINE SYNTHETASE ADENYLYLTRANSFERASE"/>
    <property type="match status" value="1"/>
</dbReference>
<dbReference type="HAMAP" id="MF_00802">
    <property type="entry name" value="GlnE"/>
    <property type="match status" value="1"/>
</dbReference>
<comment type="caution">
    <text evidence="10">The sequence shown here is derived from an EMBL/GenBank/DDBJ whole genome shotgun (WGS) entry which is preliminary data.</text>
</comment>
<dbReference type="EC" id="2.7.7.42" evidence="7"/>
<dbReference type="NCBIfam" id="NF010706">
    <property type="entry name" value="PRK14108.1"/>
    <property type="match status" value="1"/>
</dbReference>
<dbReference type="Gene3D" id="1.20.120.330">
    <property type="entry name" value="Nucleotidyltransferases domain 2"/>
    <property type="match status" value="2"/>
</dbReference>
<dbReference type="InterPro" id="IPR005190">
    <property type="entry name" value="GlnE_rpt_dom"/>
</dbReference>
<dbReference type="SUPFAM" id="SSF81301">
    <property type="entry name" value="Nucleotidyltransferase"/>
    <property type="match status" value="2"/>
</dbReference>
<feature type="domain" description="PII-uridylyltransferase/Glutamine-synthetase adenylyltransferase" evidence="9">
    <location>
        <begin position="315"/>
        <end position="455"/>
    </location>
</feature>
<dbReference type="GO" id="GO:0047388">
    <property type="term" value="F:[glutamine synthetase]-adenylyl-L-tyrosine phosphorylase activity"/>
    <property type="evidence" value="ECO:0007669"/>
    <property type="project" value="UniProtKB-EC"/>
</dbReference>
<dbReference type="CDD" id="cd05401">
    <property type="entry name" value="NT_GlnE_GlnD_like"/>
    <property type="match status" value="2"/>
</dbReference>
<dbReference type="Proteomes" id="UP000185783">
    <property type="component" value="Unassembled WGS sequence"/>
</dbReference>
<comment type="catalytic activity">
    <reaction evidence="7">
        <text>[glutamine synthetase]-L-tyrosine + ATP = [glutamine synthetase]-O(4)-(5'-adenylyl)-L-tyrosine + diphosphate</text>
        <dbReference type="Rhea" id="RHEA:18589"/>
        <dbReference type="Rhea" id="RHEA-COMP:10660"/>
        <dbReference type="Rhea" id="RHEA-COMP:10661"/>
        <dbReference type="ChEBI" id="CHEBI:30616"/>
        <dbReference type="ChEBI" id="CHEBI:33019"/>
        <dbReference type="ChEBI" id="CHEBI:46858"/>
        <dbReference type="ChEBI" id="CHEBI:83624"/>
        <dbReference type="EC" id="2.7.7.42"/>
    </reaction>
</comment>
<evidence type="ECO:0000256" key="6">
    <source>
        <dbReference type="ARBA" id="ARBA00023268"/>
    </source>
</evidence>
<dbReference type="InterPro" id="IPR013546">
    <property type="entry name" value="PII_UdlTrfase/GS_AdlTrfase"/>
</dbReference>
<dbReference type="InterPro" id="IPR043519">
    <property type="entry name" value="NT_sf"/>
</dbReference>
<dbReference type="Gene3D" id="3.30.460.10">
    <property type="entry name" value="Beta Polymerase, domain 2"/>
    <property type="match status" value="2"/>
</dbReference>
<dbReference type="Pfam" id="PF08335">
    <property type="entry name" value="GlnD_UR_UTase"/>
    <property type="match status" value="2"/>
</dbReference>
<keyword evidence="3 7" id="KW-0547">Nucleotide-binding</keyword>
<comment type="cofactor">
    <cofactor evidence="7">
        <name>Mg(2+)</name>
        <dbReference type="ChEBI" id="CHEBI:18420"/>
    </cofactor>
</comment>
<dbReference type="SUPFAM" id="SSF81593">
    <property type="entry name" value="Nucleotidyltransferase substrate binding subunit/domain"/>
    <property type="match status" value="2"/>
</dbReference>
<comment type="function">
    <text evidence="7">Involved in the regulation of glutamine synthetase GlnA, a key enzyme in the process to assimilate ammonia. When cellular nitrogen levels are high, the C-terminal adenylyl transferase (AT) inactivates GlnA by covalent transfer of an adenylyl group from ATP to specific tyrosine residue of GlnA, thus reducing its activity. Conversely, when nitrogen levels are low, the N-terminal adenylyl removase (AR) activates GlnA by removing the adenylyl group by phosphorolysis, increasing its activity. The regulatory region of GlnE binds the signal transduction protein PII (GlnB) which indicates the nitrogen status of the cell.</text>
</comment>
<evidence type="ECO:0000259" key="8">
    <source>
        <dbReference type="Pfam" id="PF03710"/>
    </source>
</evidence>